<protein>
    <recommendedName>
        <fullName evidence="7">Flavodoxin</fullName>
    </recommendedName>
</protein>
<keyword evidence="4 7" id="KW-0285">Flavoprotein</keyword>
<dbReference type="GO" id="GO:0016651">
    <property type="term" value="F:oxidoreductase activity, acting on NAD(P)H"/>
    <property type="evidence" value="ECO:0007669"/>
    <property type="project" value="UniProtKB-ARBA"/>
</dbReference>
<proteinExistence type="inferred from homology"/>
<sequence length="141" mass="15364">MKNIAVIYWSNGGNVEVLADNIVKGAESEGAKVTVKHVQDAKVEDVTSADAVAFGSPSLDNNKIEQDHMAPFIKEFKLLPIQGKKAVLFGSYGWDEGAFLKEWKKVVEDYGFNVVGELAVKEAPDDEQLQKAGELGKLLAK</sequence>
<dbReference type="PROSITE" id="PS50902">
    <property type="entry name" value="FLAVODOXIN_LIKE"/>
    <property type="match status" value="1"/>
</dbReference>
<name>A0A2T0BMW1_9CLOT</name>
<dbReference type="InterPro" id="IPR029039">
    <property type="entry name" value="Flavoprotein-like_sf"/>
</dbReference>
<comment type="caution">
    <text evidence="9">The sequence shown here is derived from an EMBL/GenBank/DDBJ whole genome shotgun (WGS) entry which is preliminary data.</text>
</comment>
<dbReference type="Proteomes" id="UP000237798">
    <property type="component" value="Unassembled WGS sequence"/>
</dbReference>
<evidence type="ECO:0000256" key="4">
    <source>
        <dbReference type="ARBA" id="ARBA00022630"/>
    </source>
</evidence>
<comment type="function">
    <text evidence="7">Low-potential electron donor to a number of redox enzymes.</text>
</comment>
<evidence type="ECO:0000313" key="9">
    <source>
        <dbReference type="EMBL" id="PRR85220.1"/>
    </source>
</evidence>
<organism evidence="9 10">
    <name type="scientific">Clostridium luticellarii</name>
    <dbReference type="NCBI Taxonomy" id="1691940"/>
    <lineage>
        <taxon>Bacteria</taxon>
        <taxon>Bacillati</taxon>
        <taxon>Bacillota</taxon>
        <taxon>Clostridia</taxon>
        <taxon>Eubacteriales</taxon>
        <taxon>Clostridiaceae</taxon>
        <taxon>Clostridium</taxon>
    </lineage>
</organism>
<reference evidence="9 10" key="1">
    <citation type="submission" date="2018-03" db="EMBL/GenBank/DDBJ databases">
        <title>Genome sequence of Clostridium luticellarii DSM 29923.</title>
        <authorList>
            <person name="Poehlein A."/>
            <person name="Daniel R."/>
        </authorList>
    </citation>
    <scope>NUCLEOTIDE SEQUENCE [LARGE SCALE GENOMIC DNA]</scope>
    <source>
        <strain evidence="9 10">DSM 29923</strain>
    </source>
</reference>
<evidence type="ECO:0000256" key="6">
    <source>
        <dbReference type="ARBA" id="ARBA00022982"/>
    </source>
</evidence>
<evidence type="ECO:0000259" key="8">
    <source>
        <dbReference type="PROSITE" id="PS50902"/>
    </source>
</evidence>
<dbReference type="AlphaFoldDB" id="A0A2T0BMW1"/>
<dbReference type="NCBIfam" id="TIGR01753">
    <property type="entry name" value="flav_short"/>
    <property type="match status" value="1"/>
</dbReference>
<dbReference type="SUPFAM" id="SSF52218">
    <property type="entry name" value="Flavoproteins"/>
    <property type="match status" value="1"/>
</dbReference>
<dbReference type="NCBIfam" id="NF004050">
    <property type="entry name" value="PRK05569.1"/>
    <property type="match status" value="1"/>
</dbReference>
<comment type="cofactor">
    <cofactor evidence="1 7">
        <name>FMN</name>
        <dbReference type="ChEBI" id="CHEBI:58210"/>
    </cofactor>
</comment>
<evidence type="ECO:0000313" key="10">
    <source>
        <dbReference type="Proteomes" id="UP000237798"/>
    </source>
</evidence>
<evidence type="ECO:0000256" key="1">
    <source>
        <dbReference type="ARBA" id="ARBA00001917"/>
    </source>
</evidence>
<dbReference type="GO" id="GO:0009055">
    <property type="term" value="F:electron transfer activity"/>
    <property type="evidence" value="ECO:0007669"/>
    <property type="project" value="UniProtKB-UniRule"/>
</dbReference>
<accession>A0A2T0BMW1</accession>
<keyword evidence="3 7" id="KW-0813">Transport</keyword>
<evidence type="ECO:0000256" key="7">
    <source>
        <dbReference type="RuleBase" id="RU367037"/>
    </source>
</evidence>
<dbReference type="GO" id="GO:0010181">
    <property type="term" value="F:FMN binding"/>
    <property type="evidence" value="ECO:0007669"/>
    <property type="project" value="UniProtKB-UniRule"/>
</dbReference>
<keyword evidence="5 7" id="KW-0288">FMN</keyword>
<keyword evidence="6 7" id="KW-0249">Electron transport</keyword>
<dbReference type="PANTHER" id="PTHR43717">
    <property type="entry name" value="ANAEROBIC NITRIC OXIDE REDUCTASE FLAVORUBREDOXIN"/>
    <property type="match status" value="1"/>
</dbReference>
<comment type="similarity">
    <text evidence="2 7">Belongs to the flavodoxin family.</text>
</comment>
<evidence type="ECO:0000256" key="3">
    <source>
        <dbReference type="ARBA" id="ARBA00022448"/>
    </source>
</evidence>
<evidence type="ECO:0000256" key="2">
    <source>
        <dbReference type="ARBA" id="ARBA00005267"/>
    </source>
</evidence>
<dbReference type="InterPro" id="IPR010087">
    <property type="entry name" value="Flav_short"/>
</dbReference>
<dbReference type="InterPro" id="IPR008254">
    <property type="entry name" value="Flavodoxin/NO_synth"/>
</dbReference>
<dbReference type="OrthoDB" id="9790745at2"/>
<evidence type="ECO:0000256" key="5">
    <source>
        <dbReference type="ARBA" id="ARBA00022643"/>
    </source>
</evidence>
<dbReference type="Gene3D" id="3.40.50.360">
    <property type="match status" value="1"/>
</dbReference>
<gene>
    <name evidence="9" type="ORF">CLLU_17760</name>
</gene>
<feature type="domain" description="Flavodoxin-like" evidence="8">
    <location>
        <begin position="4"/>
        <end position="140"/>
    </location>
</feature>
<dbReference type="EMBL" id="PVXP01000021">
    <property type="protein sequence ID" value="PRR85220.1"/>
    <property type="molecule type" value="Genomic_DNA"/>
</dbReference>
<keyword evidence="10" id="KW-1185">Reference proteome</keyword>
<dbReference type="RefSeq" id="WP_106009378.1">
    <property type="nucleotide sequence ID" value="NZ_JALCPJ010000002.1"/>
</dbReference>
<dbReference type="PANTHER" id="PTHR43717:SF1">
    <property type="entry name" value="ANAEROBIC NITRIC OXIDE REDUCTASE FLAVORUBREDOXIN"/>
    <property type="match status" value="1"/>
</dbReference>
<dbReference type="Pfam" id="PF00258">
    <property type="entry name" value="Flavodoxin_1"/>
    <property type="match status" value="1"/>
</dbReference>